<evidence type="ECO:0000313" key="2">
    <source>
        <dbReference type="Proteomes" id="UP000499080"/>
    </source>
</evidence>
<protein>
    <submittedName>
        <fullName evidence="1">Uncharacterized protein</fullName>
    </submittedName>
</protein>
<dbReference type="Proteomes" id="UP000499080">
    <property type="component" value="Unassembled WGS sequence"/>
</dbReference>
<accession>A0A4Y2V8F9</accession>
<organism evidence="1 2">
    <name type="scientific">Araneus ventricosus</name>
    <name type="common">Orbweaver spider</name>
    <name type="synonym">Epeira ventricosa</name>
    <dbReference type="NCBI Taxonomy" id="182803"/>
    <lineage>
        <taxon>Eukaryota</taxon>
        <taxon>Metazoa</taxon>
        <taxon>Ecdysozoa</taxon>
        <taxon>Arthropoda</taxon>
        <taxon>Chelicerata</taxon>
        <taxon>Arachnida</taxon>
        <taxon>Araneae</taxon>
        <taxon>Araneomorphae</taxon>
        <taxon>Entelegynae</taxon>
        <taxon>Araneoidea</taxon>
        <taxon>Araneidae</taxon>
        <taxon>Araneus</taxon>
    </lineage>
</organism>
<comment type="caution">
    <text evidence="1">The sequence shown here is derived from an EMBL/GenBank/DDBJ whole genome shotgun (WGS) entry which is preliminary data.</text>
</comment>
<sequence>MSADVTRKFVGGGGRATFCACETDTHVSGLGCPPPSIRRRCVTLVCAIFTTFRTRSYWKSALCGCSSDMKDRNISHQKVTVHICIFGQKRNSFSEEPKRTTGTSGSEQLMINKSHATADEENQLKGSNSIQARRLSSSVLPQRLVPH</sequence>
<name>A0A4Y2V8F9_ARAVE</name>
<evidence type="ECO:0000313" key="1">
    <source>
        <dbReference type="EMBL" id="GBO20802.1"/>
    </source>
</evidence>
<gene>
    <name evidence="1" type="ORF">AVEN_32246_1</name>
</gene>
<dbReference type="AlphaFoldDB" id="A0A4Y2V8F9"/>
<keyword evidence="2" id="KW-1185">Reference proteome</keyword>
<reference evidence="1 2" key="1">
    <citation type="journal article" date="2019" name="Sci. Rep.">
        <title>Orb-weaving spider Araneus ventricosus genome elucidates the spidroin gene catalogue.</title>
        <authorList>
            <person name="Kono N."/>
            <person name="Nakamura H."/>
            <person name="Ohtoshi R."/>
            <person name="Moran D.A.P."/>
            <person name="Shinohara A."/>
            <person name="Yoshida Y."/>
            <person name="Fujiwara M."/>
            <person name="Mori M."/>
            <person name="Tomita M."/>
            <person name="Arakawa K."/>
        </authorList>
    </citation>
    <scope>NUCLEOTIDE SEQUENCE [LARGE SCALE GENOMIC DNA]</scope>
</reference>
<proteinExistence type="predicted"/>
<dbReference type="EMBL" id="BGPR01044106">
    <property type="protein sequence ID" value="GBO20802.1"/>
    <property type="molecule type" value="Genomic_DNA"/>
</dbReference>